<protein>
    <submittedName>
        <fullName evidence="1">Uncharacterized protein</fullName>
    </submittedName>
</protein>
<proteinExistence type="predicted"/>
<dbReference type="PATRIC" id="fig|1107882.3.peg.3711"/>
<dbReference type="AlphaFoldDB" id="H0HUF2"/>
<organism evidence="1 2">
    <name type="scientific">Mesorhizobium alhagi CCNWXJ12-2</name>
    <dbReference type="NCBI Taxonomy" id="1107882"/>
    <lineage>
        <taxon>Bacteria</taxon>
        <taxon>Pseudomonadati</taxon>
        <taxon>Pseudomonadota</taxon>
        <taxon>Alphaproteobacteria</taxon>
        <taxon>Hyphomicrobiales</taxon>
        <taxon>Phyllobacteriaceae</taxon>
        <taxon>Allomesorhizobium</taxon>
    </lineage>
</organism>
<reference evidence="1 2" key="1">
    <citation type="journal article" date="2012" name="J. Bacteriol.">
        <title>Draft Genome Sequence of Mesorhizobium alhagi CCNWXJ12-2T, a Novel Salt-Resistant Species Isolated from the Desert of Northwestern China.</title>
        <authorList>
            <person name="Zhou M."/>
            <person name="Chen W."/>
            <person name="Chen H."/>
            <person name="Wei G."/>
        </authorList>
    </citation>
    <scope>NUCLEOTIDE SEQUENCE [LARGE SCALE GENOMIC DNA]</scope>
    <source>
        <strain evidence="1 2">CCNWXJ12-2</strain>
    </source>
</reference>
<evidence type="ECO:0000313" key="2">
    <source>
        <dbReference type="Proteomes" id="UP000003250"/>
    </source>
</evidence>
<dbReference type="Proteomes" id="UP000003250">
    <property type="component" value="Unassembled WGS sequence"/>
</dbReference>
<sequence>MDDLKPCPPDVCNTGSSYWALTQMCGQDKIWKGSPKNPDRHVMMVLEDASFCYCSCTTDPYCYNKNCIPNMVEVMHQCTIMQKGYQSFVVMPAFAGQDPPDCQCPCPHVACSFCDDPVVKEYVAESCKTSYWWPGYPMVMSAGGGQFCTCLCPASTAKVLAVAVPGHDTRPMEQIAVNELVMAAGLDLVWAPHRVRARTESQTVIPIPAVTVRHGDNGITLAADQLVVAADGKLRPAHDLKVGETLRHADGGVIVLDEVSPFSHDKVAPPFLALHLTPPDATLAGRLLNINGFIVSDYSLQLFATLGQVDGTLIRRSV</sequence>
<evidence type="ECO:0000313" key="1">
    <source>
        <dbReference type="EMBL" id="EHK55647.1"/>
    </source>
</evidence>
<gene>
    <name evidence="1" type="ORF">MAXJ12_18968</name>
</gene>
<accession>H0HUF2</accession>
<dbReference type="EMBL" id="AHAM01000152">
    <property type="protein sequence ID" value="EHK55647.1"/>
    <property type="molecule type" value="Genomic_DNA"/>
</dbReference>
<keyword evidence="2" id="KW-1185">Reference proteome</keyword>
<dbReference type="RefSeq" id="WP_008837412.1">
    <property type="nucleotide sequence ID" value="NZ_AHAM01000152.1"/>
</dbReference>
<name>H0HUF2_9HYPH</name>